<evidence type="ECO:0008006" key="3">
    <source>
        <dbReference type="Google" id="ProtNLM"/>
    </source>
</evidence>
<accession>A0A397YGI0</accession>
<evidence type="ECO:0000313" key="2">
    <source>
        <dbReference type="Proteomes" id="UP000264353"/>
    </source>
</evidence>
<dbReference type="CDD" id="cd06222">
    <property type="entry name" value="RNase_H_like"/>
    <property type="match status" value="1"/>
</dbReference>
<dbReference type="InterPro" id="IPR044730">
    <property type="entry name" value="RNase_H-like_dom_plant"/>
</dbReference>
<dbReference type="Proteomes" id="UP000264353">
    <property type="component" value="Chromosome A7"/>
</dbReference>
<proteinExistence type="predicted"/>
<sequence>MCLAQPETISHVLFHCSIAQEVWRVSGFPISPAARNKCVFEQVISGAEEIWEKIQLDAEAWRAANVPDKEDINQSSRLASLSGWQKPCPSFIKCNIGSSWIDASRNCGVAWLTMNHYGMSLAYSHHSYSVVESPLEAELLCFYWAVESLSTIRYENVVFESTSYMAEKLWSIVYVHKDANQCADAIALSVTRDHCYTSYIAKDGSGWLLLVILEDEVGAYNDY</sequence>
<evidence type="ECO:0000313" key="1">
    <source>
        <dbReference type="EMBL" id="RID52585.1"/>
    </source>
</evidence>
<protein>
    <recommendedName>
        <fullName evidence="3">RNase H type-1 domain-containing protein</fullName>
    </recommendedName>
</protein>
<name>A0A397YGI0_BRACM</name>
<gene>
    <name evidence="1" type="ORF">BRARA_G00038</name>
</gene>
<reference evidence="1 2" key="1">
    <citation type="submission" date="2018-06" db="EMBL/GenBank/DDBJ databases">
        <title>WGS assembly of Brassica rapa FPsc.</title>
        <authorList>
            <person name="Bowman J."/>
            <person name="Kohchi T."/>
            <person name="Yamato K."/>
            <person name="Jenkins J."/>
            <person name="Shu S."/>
            <person name="Ishizaki K."/>
            <person name="Yamaoka S."/>
            <person name="Nishihama R."/>
            <person name="Nakamura Y."/>
            <person name="Berger F."/>
            <person name="Adam C."/>
            <person name="Aki S."/>
            <person name="Althoff F."/>
            <person name="Araki T."/>
            <person name="Arteaga-Vazquez M."/>
            <person name="Balasubrmanian S."/>
            <person name="Bauer D."/>
            <person name="Boehm C."/>
            <person name="Briginshaw L."/>
            <person name="Caballero-Perez J."/>
            <person name="Catarino B."/>
            <person name="Chen F."/>
            <person name="Chiyoda S."/>
            <person name="Chovatia M."/>
            <person name="Davies K."/>
            <person name="Delmans M."/>
            <person name="Demura T."/>
            <person name="Dierschke T."/>
            <person name="Dolan L."/>
            <person name="Dorantes-Acosta A."/>
            <person name="Eklund D."/>
            <person name="Florent S."/>
            <person name="Flores-Sandoval E."/>
            <person name="Fujiyama A."/>
            <person name="Fukuzawa H."/>
            <person name="Galik B."/>
            <person name="Grimanelli D."/>
            <person name="Grimwood J."/>
            <person name="Grossniklaus U."/>
            <person name="Hamada T."/>
            <person name="Haseloff J."/>
            <person name="Hetherington A."/>
            <person name="Higo A."/>
            <person name="Hirakawa Y."/>
            <person name="Hundley H."/>
            <person name="Ikeda Y."/>
            <person name="Inoue K."/>
            <person name="Inoue S."/>
            <person name="Ishida S."/>
            <person name="Jia Q."/>
            <person name="Kakita M."/>
            <person name="Kanazawa T."/>
            <person name="Kawai Y."/>
            <person name="Kawashima T."/>
            <person name="Kennedy M."/>
            <person name="Kinose K."/>
            <person name="Kinoshita T."/>
            <person name="Kohara Y."/>
            <person name="Koide E."/>
            <person name="Komatsu K."/>
            <person name="Kopischke S."/>
            <person name="Kubo M."/>
            <person name="Kyozuka J."/>
            <person name="Lagercrantz U."/>
            <person name="Lin S."/>
            <person name="Lindquist E."/>
            <person name="Lipzen A."/>
            <person name="Lu C."/>
            <person name="Luna E."/>
            <person name="Martienssen R."/>
            <person name="Minamino N."/>
            <person name="Mizutani M."/>
            <person name="Mizutani M."/>
            <person name="Mochizuki N."/>
            <person name="Monte I."/>
            <person name="Mosher R."/>
            <person name="Nagasaki H."/>
            <person name="Nakagami H."/>
            <person name="Naramoto S."/>
            <person name="Nishitani K."/>
            <person name="Ohtani M."/>
            <person name="Okamoto T."/>
            <person name="Okumura M."/>
            <person name="Phillips J."/>
            <person name="Pollak B."/>
            <person name="Reinders A."/>
            <person name="Roevekamp M."/>
            <person name="Sano R."/>
            <person name="Sawa S."/>
            <person name="Schmid M."/>
            <person name="Shirakawa M."/>
            <person name="Solano R."/>
            <person name="Spunde A."/>
            <person name="Suetsugu N."/>
            <person name="Sugano S."/>
            <person name="Sugiyama A."/>
            <person name="Sun R."/>
            <person name="Suzuki Y."/>
            <person name="Takenaka M."/>
            <person name="Takezawa D."/>
            <person name="Tomogane H."/>
            <person name="Tsuzuki M."/>
            <person name="Ueda T."/>
            <person name="Umeda M."/>
            <person name="Ward J."/>
            <person name="Watanabe Y."/>
            <person name="Yazaki K."/>
            <person name="Yokoyama R."/>
            <person name="Yoshitake Y."/>
            <person name="Yotsui I."/>
            <person name="Zachgo S."/>
            <person name="Schmutz J."/>
        </authorList>
    </citation>
    <scope>NUCLEOTIDE SEQUENCE [LARGE SCALE GENOMIC DNA]</scope>
    <source>
        <strain evidence="2">cv. B-3</strain>
    </source>
</reference>
<dbReference type="AlphaFoldDB" id="A0A397YGI0"/>
<dbReference type="PANTHER" id="PTHR47074">
    <property type="entry name" value="BNAC02G40300D PROTEIN"/>
    <property type="match status" value="1"/>
</dbReference>
<dbReference type="EMBL" id="CM010634">
    <property type="protein sequence ID" value="RID52585.1"/>
    <property type="molecule type" value="Genomic_DNA"/>
</dbReference>
<dbReference type="PANTHER" id="PTHR47074:SF11">
    <property type="entry name" value="REVERSE TRANSCRIPTASE-LIKE PROTEIN"/>
    <property type="match status" value="1"/>
</dbReference>
<dbReference type="InterPro" id="IPR052929">
    <property type="entry name" value="RNase_H-like_EbsB-rel"/>
</dbReference>
<organism evidence="1 2">
    <name type="scientific">Brassica campestris</name>
    <name type="common">Field mustard</name>
    <dbReference type="NCBI Taxonomy" id="3711"/>
    <lineage>
        <taxon>Eukaryota</taxon>
        <taxon>Viridiplantae</taxon>
        <taxon>Streptophyta</taxon>
        <taxon>Embryophyta</taxon>
        <taxon>Tracheophyta</taxon>
        <taxon>Spermatophyta</taxon>
        <taxon>Magnoliopsida</taxon>
        <taxon>eudicotyledons</taxon>
        <taxon>Gunneridae</taxon>
        <taxon>Pentapetalae</taxon>
        <taxon>rosids</taxon>
        <taxon>malvids</taxon>
        <taxon>Brassicales</taxon>
        <taxon>Brassicaceae</taxon>
        <taxon>Brassiceae</taxon>
        <taxon>Brassica</taxon>
    </lineage>
</organism>